<reference evidence="7" key="2">
    <citation type="submission" date="2020-10" db="UniProtKB">
        <authorList>
            <consortium name="WormBaseParasite"/>
        </authorList>
    </citation>
    <scope>IDENTIFICATION</scope>
</reference>
<dbReference type="InterPro" id="IPR002557">
    <property type="entry name" value="Chitin-bd_dom"/>
</dbReference>
<dbReference type="GO" id="GO:0004568">
    <property type="term" value="F:chitinase activity"/>
    <property type="evidence" value="ECO:0007669"/>
    <property type="project" value="TreeGrafter"/>
</dbReference>
<dbReference type="SUPFAM" id="SSF51445">
    <property type="entry name" value="(Trans)glycosidases"/>
    <property type="match status" value="1"/>
</dbReference>
<evidence type="ECO:0000313" key="7">
    <source>
        <dbReference type="WBParaSite" id="Pan_g11178.t1"/>
    </source>
</evidence>
<dbReference type="SUPFAM" id="SSF57625">
    <property type="entry name" value="Invertebrate chitin-binding proteins"/>
    <property type="match status" value="1"/>
</dbReference>
<dbReference type="GO" id="GO:0006032">
    <property type="term" value="P:chitin catabolic process"/>
    <property type="evidence" value="ECO:0007669"/>
    <property type="project" value="TreeGrafter"/>
</dbReference>
<sequence>MTSRTLLLLAALVGLGASEFVLPCYFANYAQYRQGIGRFVPENYQAGLCTHIFFGYATINPDYSIAVPSDPASDLTRNNVTGLYGRVNNLKNKQPGLKTVLSFGGQGTESWKFSRVVADATRRGSFISTALELVKSYGFDGIDISWFYPTTADKSNFATFIKELKAAAGDLLVTATVSGHLNIAQNSYDGVALAASLDYVNVQSFDYAGPWNRFVGLTSPLFDPNGMSVSYILNAYNNLGFNKSQILLGVTAVGPTWFLDNPNFVGVGSSGQPLTAYPYSNTNGYAAYYEVCNIVVQSHRYWQTPQQVPFIVFGSLWFSYEDASSIAVKMQFVREQGYGGAFLSNLDFDDFSGQCAGRQRYPLATAMKNGLFSAAPTPKPSGSPVTQAPAPTQKPIPAFVCPGNGYFSDPTDCSRYFYCSNGQAYPFVCPLNTWWSESRQGCFTAQYVVCFQKSALEQKLELQ</sequence>
<dbReference type="SMART" id="SM00636">
    <property type="entry name" value="Glyco_18"/>
    <property type="match status" value="1"/>
</dbReference>
<dbReference type="InterPro" id="IPR017853">
    <property type="entry name" value="GH"/>
</dbReference>
<keyword evidence="3" id="KW-0732">Signal</keyword>
<dbReference type="InterPro" id="IPR011583">
    <property type="entry name" value="Chitinase_II/V-like_cat"/>
</dbReference>
<dbReference type="InterPro" id="IPR036508">
    <property type="entry name" value="Chitin-bd_dom_sf"/>
</dbReference>
<accession>A0A7E4UQ94</accession>
<evidence type="ECO:0000256" key="1">
    <source>
        <dbReference type="ARBA" id="ARBA00009121"/>
    </source>
</evidence>
<keyword evidence="6" id="KW-1185">Reference proteome</keyword>
<dbReference type="PROSITE" id="PS51910">
    <property type="entry name" value="GH18_2"/>
    <property type="match status" value="1"/>
</dbReference>
<feature type="domain" description="GH18" evidence="5">
    <location>
        <begin position="20"/>
        <end position="374"/>
    </location>
</feature>
<dbReference type="Gene3D" id="3.20.20.80">
    <property type="entry name" value="Glycosidases"/>
    <property type="match status" value="1"/>
</dbReference>
<dbReference type="PANTHER" id="PTHR11177">
    <property type="entry name" value="CHITINASE"/>
    <property type="match status" value="1"/>
</dbReference>
<keyword evidence="2" id="KW-0147">Chitin-binding</keyword>
<dbReference type="AlphaFoldDB" id="A0A7E4UQ94"/>
<dbReference type="InterPro" id="IPR029070">
    <property type="entry name" value="Chitinase_insertion_sf"/>
</dbReference>
<dbReference type="Gene3D" id="2.170.140.10">
    <property type="entry name" value="Chitin binding domain"/>
    <property type="match status" value="1"/>
</dbReference>
<comment type="similarity">
    <text evidence="1">Belongs to the glycosyl hydrolase 18 family. Chitinase class II subfamily.</text>
</comment>
<dbReference type="GO" id="GO:0005975">
    <property type="term" value="P:carbohydrate metabolic process"/>
    <property type="evidence" value="ECO:0007669"/>
    <property type="project" value="InterPro"/>
</dbReference>
<reference evidence="6" key="1">
    <citation type="journal article" date="2013" name="Genetics">
        <title>The draft genome and transcriptome of Panagrellus redivivus are shaped by the harsh demands of a free-living lifestyle.</title>
        <authorList>
            <person name="Srinivasan J."/>
            <person name="Dillman A.R."/>
            <person name="Macchietto M.G."/>
            <person name="Heikkinen L."/>
            <person name="Lakso M."/>
            <person name="Fracchia K.M."/>
            <person name="Antoshechkin I."/>
            <person name="Mortazavi A."/>
            <person name="Wong G."/>
            <person name="Sternberg P.W."/>
        </authorList>
    </citation>
    <scope>NUCLEOTIDE SEQUENCE [LARGE SCALE GENOMIC DNA]</scope>
    <source>
        <strain evidence="6">MT8872</strain>
    </source>
</reference>
<dbReference type="Proteomes" id="UP000492821">
    <property type="component" value="Unassembled WGS sequence"/>
</dbReference>
<dbReference type="GO" id="GO:0008061">
    <property type="term" value="F:chitin binding"/>
    <property type="evidence" value="ECO:0007669"/>
    <property type="project" value="UniProtKB-KW"/>
</dbReference>
<name>A0A7E4UQ94_PANRE</name>
<dbReference type="WBParaSite" id="Pan_g11178.t1">
    <property type="protein sequence ID" value="Pan_g11178.t1"/>
    <property type="gene ID" value="Pan_g11178"/>
</dbReference>
<feature type="domain" description="Chitin-binding type-2" evidence="4">
    <location>
        <begin position="398"/>
        <end position="452"/>
    </location>
</feature>
<dbReference type="Gene3D" id="3.10.50.10">
    <property type="match status" value="1"/>
</dbReference>
<dbReference type="InterPro" id="IPR050314">
    <property type="entry name" value="Glycosyl_Hydrlase_18"/>
</dbReference>
<proteinExistence type="inferred from homology"/>
<evidence type="ECO:0000256" key="3">
    <source>
        <dbReference type="SAM" id="SignalP"/>
    </source>
</evidence>
<dbReference type="PANTHER" id="PTHR11177:SF400">
    <property type="entry name" value="ENDOCHITINASE-RELATED"/>
    <property type="match status" value="1"/>
</dbReference>
<dbReference type="GO" id="GO:0005576">
    <property type="term" value="C:extracellular region"/>
    <property type="evidence" value="ECO:0007669"/>
    <property type="project" value="InterPro"/>
</dbReference>
<feature type="signal peptide" evidence="3">
    <location>
        <begin position="1"/>
        <end position="18"/>
    </location>
</feature>
<evidence type="ECO:0000259" key="5">
    <source>
        <dbReference type="PROSITE" id="PS51910"/>
    </source>
</evidence>
<dbReference type="InterPro" id="IPR001223">
    <property type="entry name" value="Glyco_hydro18_cat"/>
</dbReference>
<organism evidence="6 7">
    <name type="scientific">Panagrellus redivivus</name>
    <name type="common">Microworm</name>
    <dbReference type="NCBI Taxonomy" id="6233"/>
    <lineage>
        <taxon>Eukaryota</taxon>
        <taxon>Metazoa</taxon>
        <taxon>Ecdysozoa</taxon>
        <taxon>Nematoda</taxon>
        <taxon>Chromadorea</taxon>
        <taxon>Rhabditida</taxon>
        <taxon>Tylenchina</taxon>
        <taxon>Panagrolaimomorpha</taxon>
        <taxon>Panagrolaimoidea</taxon>
        <taxon>Panagrolaimidae</taxon>
        <taxon>Panagrellus</taxon>
    </lineage>
</organism>
<dbReference type="Pfam" id="PF01607">
    <property type="entry name" value="CBM_14"/>
    <property type="match status" value="1"/>
</dbReference>
<dbReference type="PROSITE" id="PS50940">
    <property type="entry name" value="CHIT_BIND_II"/>
    <property type="match status" value="1"/>
</dbReference>
<evidence type="ECO:0000259" key="4">
    <source>
        <dbReference type="PROSITE" id="PS50940"/>
    </source>
</evidence>
<protein>
    <submittedName>
        <fullName evidence="7">Chitin-binding type-2 domain-containing protein</fullName>
    </submittedName>
</protein>
<feature type="chain" id="PRO_5028932523" evidence="3">
    <location>
        <begin position="19"/>
        <end position="463"/>
    </location>
</feature>
<dbReference type="Pfam" id="PF00704">
    <property type="entry name" value="Glyco_hydro_18"/>
    <property type="match status" value="1"/>
</dbReference>
<evidence type="ECO:0000256" key="2">
    <source>
        <dbReference type="ARBA" id="ARBA00022669"/>
    </source>
</evidence>
<dbReference type="SUPFAM" id="SSF54556">
    <property type="entry name" value="Chitinase insertion domain"/>
    <property type="match status" value="1"/>
</dbReference>
<dbReference type="SMART" id="SM00494">
    <property type="entry name" value="ChtBD2"/>
    <property type="match status" value="1"/>
</dbReference>
<evidence type="ECO:0000313" key="6">
    <source>
        <dbReference type="Proteomes" id="UP000492821"/>
    </source>
</evidence>